<dbReference type="EMBL" id="KI294650">
    <property type="protein sequence ID" value="ESA04008.1"/>
    <property type="molecule type" value="Genomic_DNA"/>
</dbReference>
<reference evidence="1" key="1">
    <citation type="submission" date="2013-07" db="EMBL/GenBank/DDBJ databases">
        <title>The genome of an arbuscular mycorrhizal fungus provides insights into the evolution of the oldest plant symbiosis.</title>
        <authorList>
            <consortium name="DOE Joint Genome Institute"/>
            <person name="Tisserant E."/>
            <person name="Malbreil M."/>
            <person name="Kuo A."/>
            <person name="Kohler A."/>
            <person name="Symeonidi A."/>
            <person name="Balestrini R."/>
            <person name="Charron P."/>
            <person name="Duensing N."/>
            <person name="Frei-dit-Frey N."/>
            <person name="Gianinazzi-Pearson V."/>
            <person name="Gilbert B."/>
            <person name="Handa Y."/>
            <person name="Hijri M."/>
            <person name="Kaul R."/>
            <person name="Kawaguchi M."/>
            <person name="Krajinski F."/>
            <person name="Lammers P."/>
            <person name="Lapierre D."/>
            <person name="Masclaux F.G."/>
            <person name="Murat C."/>
            <person name="Morin E."/>
            <person name="Ndikumana S."/>
            <person name="Pagni M."/>
            <person name="Petitpierre D."/>
            <person name="Requena N."/>
            <person name="Rosikiewicz P."/>
            <person name="Riley R."/>
            <person name="Saito K."/>
            <person name="San Clemente H."/>
            <person name="Shapiro H."/>
            <person name="van Tuinen D."/>
            <person name="Becard G."/>
            <person name="Bonfante P."/>
            <person name="Paszkowski U."/>
            <person name="Shachar-Hill Y."/>
            <person name="Young J.P."/>
            <person name="Sanders I.R."/>
            <person name="Henrissat B."/>
            <person name="Rensing S.A."/>
            <person name="Grigoriev I.V."/>
            <person name="Corradi N."/>
            <person name="Roux C."/>
            <person name="Martin F."/>
        </authorList>
    </citation>
    <scope>NUCLEOTIDE SEQUENCE</scope>
    <source>
        <strain evidence="1">DAOM 197198</strain>
    </source>
</reference>
<evidence type="ECO:0000313" key="1">
    <source>
        <dbReference type="EMBL" id="ESA04008.1"/>
    </source>
</evidence>
<dbReference type="HOGENOM" id="CLU_2923842_0_0_1"/>
<gene>
    <name evidence="1" type="ORF">GLOINDRAFT_5018</name>
</gene>
<sequence>MIVDEFRLNIDRIKMVYMLTLFEEHGESLRYFAVNVALIAAFISSKILTEIWVARLQTLEF</sequence>
<organism evidence="1">
    <name type="scientific">Rhizophagus irregularis (strain DAOM 181602 / DAOM 197198 / MUCL 43194)</name>
    <name type="common">Arbuscular mycorrhizal fungus</name>
    <name type="synonym">Glomus intraradices</name>
    <dbReference type="NCBI Taxonomy" id="747089"/>
    <lineage>
        <taxon>Eukaryota</taxon>
        <taxon>Fungi</taxon>
        <taxon>Fungi incertae sedis</taxon>
        <taxon>Mucoromycota</taxon>
        <taxon>Glomeromycotina</taxon>
        <taxon>Glomeromycetes</taxon>
        <taxon>Glomerales</taxon>
        <taxon>Glomeraceae</taxon>
        <taxon>Rhizophagus</taxon>
    </lineage>
</organism>
<protein>
    <submittedName>
        <fullName evidence="1">Uncharacterized protein</fullName>
    </submittedName>
</protein>
<accession>U9TCI7</accession>
<proteinExistence type="predicted"/>
<name>U9TCI7_RHIID</name>
<dbReference type="AlphaFoldDB" id="U9TCI7"/>